<dbReference type="PANTHER" id="PTHR43433:SF5">
    <property type="entry name" value="AB HYDROLASE-1 DOMAIN-CONTAINING PROTEIN"/>
    <property type="match status" value="1"/>
</dbReference>
<dbReference type="Gene3D" id="3.40.50.1820">
    <property type="entry name" value="alpha/beta hydrolase"/>
    <property type="match status" value="1"/>
</dbReference>
<dbReference type="AlphaFoldDB" id="A0A368VYU7"/>
<dbReference type="InterPro" id="IPR000073">
    <property type="entry name" value="AB_hydrolase_1"/>
</dbReference>
<dbReference type="EMBL" id="QPJC01000002">
    <property type="protein sequence ID" value="RCW46002.1"/>
    <property type="molecule type" value="Genomic_DNA"/>
</dbReference>
<sequence>MSTPTAPGPGSDLADPTRVPSETGEVTERNLAFSGFEYRCRIVGQNEPRTEPIVILGGSSQDRYSWTRHERWLAAVSTVITVDLPGYGDSDFLPSRYGIDFLAEAVRHMLDETGISRVNLVGACFGGIIGLRFTQHHPELVRRMALVGMTTRIPQDYWDAVPRWWRMIERGEHDTVAAELVAQFMSPSAATKPVRKHGAVSRMLYHQFRSQTRNQIRMAAEHNERLVTHDCYRPDIVPETPSLVFTGESDTLTPPAMGRELATKLPNARFTTVHEADHLLPLERMREFSELVTRFCTDQAIDDLPYCHPVEAPTTGR</sequence>
<evidence type="ECO:0000256" key="1">
    <source>
        <dbReference type="SAM" id="MobiDB-lite"/>
    </source>
</evidence>
<dbReference type="PRINTS" id="PR00111">
    <property type="entry name" value="ABHYDROLASE"/>
</dbReference>
<dbReference type="InterPro" id="IPR050471">
    <property type="entry name" value="AB_hydrolase"/>
</dbReference>
<evidence type="ECO:0000313" key="4">
    <source>
        <dbReference type="Proteomes" id="UP000253495"/>
    </source>
</evidence>
<dbReference type="PANTHER" id="PTHR43433">
    <property type="entry name" value="HYDROLASE, ALPHA/BETA FOLD FAMILY PROTEIN"/>
    <property type="match status" value="1"/>
</dbReference>
<organism evidence="3 4">
    <name type="scientific">Halopolyspora algeriensis</name>
    <dbReference type="NCBI Taxonomy" id="1500506"/>
    <lineage>
        <taxon>Bacteria</taxon>
        <taxon>Bacillati</taxon>
        <taxon>Actinomycetota</taxon>
        <taxon>Actinomycetes</taxon>
        <taxon>Actinomycetes incertae sedis</taxon>
        <taxon>Halopolyspora</taxon>
    </lineage>
</organism>
<keyword evidence="4" id="KW-1185">Reference proteome</keyword>
<accession>A0A368VYU7</accession>
<evidence type="ECO:0000313" key="3">
    <source>
        <dbReference type="EMBL" id="RCW46002.1"/>
    </source>
</evidence>
<gene>
    <name evidence="3" type="ORF">DFQ14_102304</name>
</gene>
<feature type="region of interest" description="Disordered" evidence="1">
    <location>
        <begin position="1"/>
        <end position="25"/>
    </location>
</feature>
<comment type="caution">
    <text evidence="3">The sequence shown here is derived from an EMBL/GenBank/DDBJ whole genome shotgun (WGS) entry which is preliminary data.</text>
</comment>
<evidence type="ECO:0000259" key="2">
    <source>
        <dbReference type="Pfam" id="PF00561"/>
    </source>
</evidence>
<dbReference type="Proteomes" id="UP000253495">
    <property type="component" value="Unassembled WGS sequence"/>
</dbReference>
<dbReference type="OrthoDB" id="3601922at2"/>
<dbReference type="InterPro" id="IPR029058">
    <property type="entry name" value="AB_hydrolase_fold"/>
</dbReference>
<name>A0A368VYU7_9ACTN</name>
<proteinExistence type="predicted"/>
<dbReference type="Pfam" id="PF00561">
    <property type="entry name" value="Abhydrolase_1"/>
    <property type="match status" value="1"/>
</dbReference>
<dbReference type="SUPFAM" id="SSF53474">
    <property type="entry name" value="alpha/beta-Hydrolases"/>
    <property type="match status" value="1"/>
</dbReference>
<reference evidence="3 4" key="1">
    <citation type="submission" date="2018-07" db="EMBL/GenBank/DDBJ databases">
        <title>Genomic Encyclopedia of Type Strains, Phase III (KMG-III): the genomes of soil and plant-associated and newly described type strains.</title>
        <authorList>
            <person name="Whitman W."/>
        </authorList>
    </citation>
    <scope>NUCLEOTIDE SEQUENCE [LARGE SCALE GENOMIC DNA]</scope>
    <source>
        <strain evidence="3 4">CECT 8575</strain>
    </source>
</reference>
<dbReference type="GO" id="GO:0003824">
    <property type="term" value="F:catalytic activity"/>
    <property type="evidence" value="ECO:0007669"/>
    <property type="project" value="UniProtKB-ARBA"/>
</dbReference>
<protein>
    <submittedName>
        <fullName evidence="3">Pimeloyl-ACP methyl ester carboxylesterase</fullName>
    </submittedName>
</protein>
<feature type="domain" description="AB hydrolase-1" evidence="2">
    <location>
        <begin position="52"/>
        <end position="283"/>
    </location>
</feature>
<dbReference type="RefSeq" id="WP_114451839.1">
    <property type="nucleotide sequence ID" value="NZ_QPJC01000002.1"/>
</dbReference>